<evidence type="ECO:0000256" key="2">
    <source>
        <dbReference type="ARBA" id="ARBA00022840"/>
    </source>
</evidence>
<dbReference type="EMBL" id="CP022098">
    <property type="protein sequence ID" value="ATB38787.1"/>
    <property type="molecule type" value="Genomic_DNA"/>
</dbReference>
<dbReference type="GO" id="GO:0005524">
    <property type="term" value="F:ATP binding"/>
    <property type="evidence" value="ECO:0007669"/>
    <property type="project" value="UniProtKB-KW"/>
</dbReference>
<dbReference type="InterPro" id="IPR058031">
    <property type="entry name" value="AAA_lid_NorR"/>
</dbReference>
<dbReference type="Pfam" id="PF00498">
    <property type="entry name" value="FHA"/>
    <property type="match status" value="1"/>
</dbReference>
<dbReference type="InterPro" id="IPR027417">
    <property type="entry name" value="P-loop_NTPase"/>
</dbReference>
<keyword evidence="4" id="KW-0804">Transcription</keyword>
<keyword evidence="2" id="KW-0067">ATP-binding</keyword>
<dbReference type="SUPFAM" id="SSF46689">
    <property type="entry name" value="Homeodomain-like"/>
    <property type="match status" value="1"/>
</dbReference>
<dbReference type="Gene3D" id="1.10.10.60">
    <property type="entry name" value="Homeodomain-like"/>
    <property type="match status" value="1"/>
</dbReference>
<dbReference type="SUPFAM" id="SSF52540">
    <property type="entry name" value="P-loop containing nucleoside triphosphate hydrolases"/>
    <property type="match status" value="1"/>
</dbReference>
<dbReference type="CDD" id="cd00009">
    <property type="entry name" value="AAA"/>
    <property type="match status" value="1"/>
</dbReference>
<dbReference type="SMART" id="SM00240">
    <property type="entry name" value="FHA"/>
    <property type="match status" value="1"/>
</dbReference>
<keyword evidence="1" id="KW-0547">Nucleotide-binding</keyword>
<evidence type="ECO:0000256" key="4">
    <source>
        <dbReference type="ARBA" id="ARBA00023163"/>
    </source>
</evidence>
<dbReference type="Gene3D" id="2.60.200.20">
    <property type="match status" value="1"/>
</dbReference>
<dbReference type="Pfam" id="PF02954">
    <property type="entry name" value="HTH_8"/>
    <property type="match status" value="1"/>
</dbReference>
<dbReference type="PANTHER" id="PTHR32071">
    <property type="entry name" value="TRANSCRIPTIONAL REGULATORY PROTEIN"/>
    <property type="match status" value="1"/>
</dbReference>
<dbReference type="PROSITE" id="PS50045">
    <property type="entry name" value="SIGMA54_INTERACT_4"/>
    <property type="match status" value="1"/>
</dbReference>
<evidence type="ECO:0000256" key="3">
    <source>
        <dbReference type="ARBA" id="ARBA00023015"/>
    </source>
</evidence>
<dbReference type="Pfam" id="PF25601">
    <property type="entry name" value="AAA_lid_14"/>
    <property type="match status" value="1"/>
</dbReference>
<dbReference type="SUPFAM" id="SSF49879">
    <property type="entry name" value="SMAD/FHA domain"/>
    <property type="match status" value="1"/>
</dbReference>
<dbReference type="GO" id="GO:0006355">
    <property type="term" value="P:regulation of DNA-templated transcription"/>
    <property type="evidence" value="ECO:0007669"/>
    <property type="project" value="InterPro"/>
</dbReference>
<gene>
    <name evidence="7" type="ORF">CYFUS_004222</name>
</gene>
<dbReference type="CDD" id="cd00060">
    <property type="entry name" value="FHA"/>
    <property type="match status" value="1"/>
</dbReference>
<dbReference type="InterPro" id="IPR002197">
    <property type="entry name" value="HTH_Fis"/>
</dbReference>
<keyword evidence="3" id="KW-0805">Transcription regulation</keyword>
<dbReference type="InterPro" id="IPR008984">
    <property type="entry name" value="SMAD_FHA_dom_sf"/>
</dbReference>
<evidence type="ECO:0000313" key="7">
    <source>
        <dbReference type="EMBL" id="ATB38787.1"/>
    </source>
</evidence>
<reference evidence="7 8" key="1">
    <citation type="submission" date="2017-06" db="EMBL/GenBank/DDBJ databases">
        <title>Sequencing and comparative analysis of myxobacterial genomes.</title>
        <authorList>
            <person name="Rupp O."/>
            <person name="Goesmann A."/>
            <person name="Sogaard-Andersen L."/>
        </authorList>
    </citation>
    <scope>NUCLEOTIDE SEQUENCE [LARGE SCALE GENOMIC DNA]</scope>
    <source>
        <strain evidence="7 8">DSM 52655</strain>
    </source>
</reference>
<evidence type="ECO:0000256" key="1">
    <source>
        <dbReference type="ARBA" id="ARBA00022741"/>
    </source>
</evidence>
<feature type="domain" description="Sigma-54 factor interaction" evidence="6">
    <location>
        <begin position="240"/>
        <end position="463"/>
    </location>
</feature>
<evidence type="ECO:0000259" key="5">
    <source>
        <dbReference type="PROSITE" id="PS50006"/>
    </source>
</evidence>
<dbReference type="PRINTS" id="PR01590">
    <property type="entry name" value="HTHFIS"/>
</dbReference>
<accession>A0A250J5J6</accession>
<dbReference type="Gene3D" id="1.10.8.60">
    <property type="match status" value="1"/>
</dbReference>
<dbReference type="PROSITE" id="PS50006">
    <property type="entry name" value="FHA_DOMAIN"/>
    <property type="match status" value="1"/>
</dbReference>
<dbReference type="InterPro" id="IPR009057">
    <property type="entry name" value="Homeodomain-like_sf"/>
</dbReference>
<dbReference type="InterPro" id="IPR002078">
    <property type="entry name" value="Sigma_54_int"/>
</dbReference>
<dbReference type="Proteomes" id="UP000217257">
    <property type="component" value="Chromosome"/>
</dbReference>
<sequence length="543" mass="58175">MGRSPSCELPLPEDDRMSRRHARFFVREEQVHVEDLGSRNGTSVNGERITGEVALHPGDRVQVGKTLVLVSPSGPSVGVGEARGATRQAPVVEVLPHVGTEAALYSAGVALLGATSEAMVLRHLAEHALHALRAETSAALLGSIKGMLTAAVVGASSVEVPRDMARAAMEHAEQSRAEGVVCSPLVASGGLPFGLLYLERSEPPFTDAEARLAAMLGRLGGEAYAAVRSRASTPSGRVDLVGGSRSFRKVVEQARRASASDAPVVLFGEPGTGKCLAARYIHARSPRALGPLVQVDCREGTSLEEVLFGRASTPGAPPMPSALLRADGGSLLLQHVERLPRFMAERLARLLARKSAPAREGGEEPVDVRLLVTTHTPPRMLALQGELDESLALQLSGLELALPALRERRADIPQLFERFASRGSRSGREAPPVLTPEARRLLMEYAWPHNVRELELLSERLALLHAGASIPVSALPPEFHQDAAPPSLSLQERVSRLERETIAEALRSAGGRKIVAARLLGISRPTLDKKIEDYGLTVERRRV</sequence>
<dbReference type="Pfam" id="PF00158">
    <property type="entry name" value="Sigma54_activat"/>
    <property type="match status" value="1"/>
</dbReference>
<dbReference type="GO" id="GO:0043565">
    <property type="term" value="F:sequence-specific DNA binding"/>
    <property type="evidence" value="ECO:0007669"/>
    <property type="project" value="InterPro"/>
</dbReference>
<organism evidence="7 8">
    <name type="scientific">Cystobacter fuscus</name>
    <dbReference type="NCBI Taxonomy" id="43"/>
    <lineage>
        <taxon>Bacteria</taxon>
        <taxon>Pseudomonadati</taxon>
        <taxon>Myxococcota</taxon>
        <taxon>Myxococcia</taxon>
        <taxon>Myxococcales</taxon>
        <taxon>Cystobacterineae</taxon>
        <taxon>Archangiaceae</taxon>
        <taxon>Cystobacter</taxon>
    </lineage>
</organism>
<proteinExistence type="predicted"/>
<dbReference type="KEGG" id="cfus:CYFUS_004222"/>
<evidence type="ECO:0000313" key="8">
    <source>
        <dbReference type="Proteomes" id="UP000217257"/>
    </source>
</evidence>
<protein>
    <submittedName>
        <fullName evidence="7">Sigma-54-dependent Fis family transcriptional regulator</fullName>
    </submittedName>
</protein>
<name>A0A250J5J6_9BACT</name>
<feature type="domain" description="FHA" evidence="5">
    <location>
        <begin position="1"/>
        <end position="49"/>
    </location>
</feature>
<evidence type="ECO:0000259" key="6">
    <source>
        <dbReference type="PROSITE" id="PS50045"/>
    </source>
</evidence>
<dbReference type="InterPro" id="IPR000253">
    <property type="entry name" value="FHA_dom"/>
</dbReference>
<dbReference type="AlphaFoldDB" id="A0A250J5J6"/>
<dbReference type="Gene3D" id="3.40.50.300">
    <property type="entry name" value="P-loop containing nucleotide triphosphate hydrolases"/>
    <property type="match status" value="1"/>
</dbReference>